<keyword evidence="1" id="KW-0472">Membrane</keyword>
<dbReference type="PANTHER" id="PTHR33512:SF33">
    <property type="entry name" value="OS06G0158800 PROTEIN"/>
    <property type="match status" value="1"/>
</dbReference>
<feature type="signal peptide" evidence="2">
    <location>
        <begin position="1"/>
        <end position="20"/>
    </location>
</feature>
<keyword evidence="1" id="KW-0812">Transmembrane</keyword>
<dbReference type="AlphaFoldDB" id="A0A9D5D874"/>
<keyword evidence="2" id="KW-0732">Signal</keyword>
<evidence type="ECO:0000313" key="4">
    <source>
        <dbReference type="Proteomes" id="UP001085076"/>
    </source>
</evidence>
<gene>
    <name evidence="3" type="ORF">J5N97_004585</name>
</gene>
<dbReference type="OrthoDB" id="768690at2759"/>
<keyword evidence="4" id="KW-1185">Reference proteome</keyword>
<dbReference type="GO" id="GO:0016020">
    <property type="term" value="C:membrane"/>
    <property type="evidence" value="ECO:0007669"/>
    <property type="project" value="TreeGrafter"/>
</dbReference>
<evidence type="ECO:0000256" key="1">
    <source>
        <dbReference type="SAM" id="Phobius"/>
    </source>
</evidence>
<protein>
    <submittedName>
        <fullName evidence="3">Uncharacterized protein</fullName>
    </submittedName>
</protein>
<reference evidence="3" key="1">
    <citation type="submission" date="2021-03" db="EMBL/GenBank/DDBJ databases">
        <authorList>
            <person name="Li Z."/>
            <person name="Yang C."/>
        </authorList>
    </citation>
    <scope>NUCLEOTIDE SEQUENCE</scope>
    <source>
        <strain evidence="3">Dzin_1.0</strain>
        <tissue evidence="3">Leaf</tissue>
    </source>
</reference>
<organism evidence="3 4">
    <name type="scientific">Dioscorea zingiberensis</name>
    <dbReference type="NCBI Taxonomy" id="325984"/>
    <lineage>
        <taxon>Eukaryota</taxon>
        <taxon>Viridiplantae</taxon>
        <taxon>Streptophyta</taxon>
        <taxon>Embryophyta</taxon>
        <taxon>Tracheophyta</taxon>
        <taxon>Spermatophyta</taxon>
        <taxon>Magnoliopsida</taxon>
        <taxon>Liliopsida</taxon>
        <taxon>Dioscoreales</taxon>
        <taxon>Dioscoreaceae</taxon>
        <taxon>Dioscorea</taxon>
    </lineage>
</organism>
<accession>A0A9D5D874</accession>
<comment type="caution">
    <text evidence="3">The sequence shown here is derived from an EMBL/GenBank/DDBJ whole genome shotgun (WGS) entry which is preliminary data.</text>
</comment>
<evidence type="ECO:0000256" key="2">
    <source>
        <dbReference type="SAM" id="SignalP"/>
    </source>
</evidence>
<name>A0A9D5D874_9LILI</name>
<dbReference type="InterPro" id="IPR010605">
    <property type="entry name" value="DUF1191"/>
</dbReference>
<feature type="chain" id="PRO_5038636491" evidence="2">
    <location>
        <begin position="21"/>
        <end position="279"/>
    </location>
</feature>
<feature type="transmembrane region" description="Helical" evidence="1">
    <location>
        <begin position="213"/>
        <end position="235"/>
    </location>
</feature>
<keyword evidence="1" id="KW-1133">Transmembrane helix</keyword>
<proteinExistence type="predicted"/>
<dbReference type="Pfam" id="PF06697">
    <property type="entry name" value="DUF1191"/>
    <property type="match status" value="1"/>
</dbReference>
<dbReference type="EMBL" id="JAGGNH010000001">
    <property type="protein sequence ID" value="KAJ0986229.1"/>
    <property type="molecule type" value="Genomic_DNA"/>
</dbReference>
<dbReference type="PANTHER" id="PTHR33512">
    <property type="entry name" value="PROTEIN, PUTATIVE (DUF1191)-RELATED"/>
    <property type="match status" value="1"/>
</dbReference>
<sequence>MDLMILSLLWFFTLILLSSGDVSNNITINSLNTVVRDNALQALLHHRTGIVFKVPTPMNLSGIEVSGKRIRSKTLWRTGVDIGQVHVPSGAIAVPHVKRLIIVYQSLGNWSSTFFDIPGYTLEAPVVGFQAYDASNLSSKNITELGFNATDPITIRFILEGMKPELKCASFGLNRTVTLYKMVSPNVCYGKTPGYFGIVTPVLESRASTGRKWIVWLIVGGNAVVGMMMVGLVWLRVFRLARNKKMGIEDGEALGSVRVGNTNMPFAAMVRTQPVLETG</sequence>
<dbReference type="Proteomes" id="UP001085076">
    <property type="component" value="Miscellaneous, Linkage group lg01"/>
</dbReference>
<reference evidence="3" key="2">
    <citation type="journal article" date="2022" name="Hortic Res">
        <title>The genome of Dioscorea zingiberensis sheds light on the biosynthesis, origin and evolution of the medicinally important diosgenin saponins.</title>
        <authorList>
            <person name="Li Y."/>
            <person name="Tan C."/>
            <person name="Li Z."/>
            <person name="Guo J."/>
            <person name="Li S."/>
            <person name="Chen X."/>
            <person name="Wang C."/>
            <person name="Dai X."/>
            <person name="Yang H."/>
            <person name="Song W."/>
            <person name="Hou L."/>
            <person name="Xu J."/>
            <person name="Tong Z."/>
            <person name="Xu A."/>
            <person name="Yuan X."/>
            <person name="Wang W."/>
            <person name="Yang Q."/>
            <person name="Chen L."/>
            <person name="Sun Z."/>
            <person name="Wang K."/>
            <person name="Pan B."/>
            <person name="Chen J."/>
            <person name="Bao Y."/>
            <person name="Liu F."/>
            <person name="Qi X."/>
            <person name="Gang D.R."/>
            <person name="Wen J."/>
            <person name="Li J."/>
        </authorList>
    </citation>
    <scope>NUCLEOTIDE SEQUENCE</scope>
    <source>
        <strain evidence="3">Dzin_1.0</strain>
    </source>
</reference>
<evidence type="ECO:0000313" key="3">
    <source>
        <dbReference type="EMBL" id="KAJ0986229.1"/>
    </source>
</evidence>